<proteinExistence type="predicted"/>
<comment type="caution">
    <text evidence="1">The sequence shown here is derived from an EMBL/GenBank/DDBJ whole genome shotgun (WGS) entry which is preliminary data.</text>
</comment>
<dbReference type="EMBL" id="JAIQCV010000010">
    <property type="protein sequence ID" value="KAH1057886.1"/>
    <property type="molecule type" value="Genomic_DNA"/>
</dbReference>
<protein>
    <submittedName>
        <fullName evidence="1">Uncharacterized protein</fullName>
    </submittedName>
</protein>
<organism evidence="1 3">
    <name type="scientific">Gossypium stocksii</name>
    <dbReference type="NCBI Taxonomy" id="47602"/>
    <lineage>
        <taxon>Eukaryota</taxon>
        <taxon>Viridiplantae</taxon>
        <taxon>Streptophyta</taxon>
        <taxon>Embryophyta</taxon>
        <taxon>Tracheophyta</taxon>
        <taxon>Spermatophyta</taxon>
        <taxon>Magnoliopsida</taxon>
        <taxon>eudicotyledons</taxon>
        <taxon>Gunneridae</taxon>
        <taxon>Pentapetalae</taxon>
        <taxon>rosids</taxon>
        <taxon>malvids</taxon>
        <taxon>Malvales</taxon>
        <taxon>Malvaceae</taxon>
        <taxon>Malvoideae</taxon>
        <taxon>Gossypium</taxon>
    </lineage>
</organism>
<evidence type="ECO:0000313" key="2">
    <source>
        <dbReference type="EMBL" id="KAH1057886.1"/>
    </source>
</evidence>
<dbReference type="AlphaFoldDB" id="A0A9D3ZE11"/>
<reference evidence="1" key="1">
    <citation type="journal article" date="2021" name="Plant Biotechnol. J.">
        <title>Multi-omics assisted identification of the key and species-specific regulatory components of drought-tolerant mechanisms in Gossypium stocksii.</title>
        <authorList>
            <person name="Yu D."/>
            <person name="Ke L."/>
            <person name="Zhang D."/>
            <person name="Wu Y."/>
            <person name="Sun Y."/>
            <person name="Mei J."/>
            <person name="Sun J."/>
            <person name="Sun Y."/>
        </authorList>
    </citation>
    <scope>NUCLEOTIDE SEQUENCE</scope>
    <source>
        <tissue evidence="1">Leaf</tissue>
    </source>
</reference>
<dbReference type="OrthoDB" id="1003135at2759"/>
<gene>
    <name evidence="2" type="ORF">J1N35_035951</name>
    <name evidence="1" type="ORF">J1N35_046071</name>
</gene>
<name>A0A9D3ZE11_9ROSI</name>
<accession>A0A9D3ZE11</accession>
<dbReference type="Proteomes" id="UP000828251">
    <property type="component" value="Unassembled WGS sequence"/>
</dbReference>
<dbReference type="EMBL" id="JAIQCV010000030">
    <property type="protein sequence ID" value="KAH1030290.1"/>
    <property type="molecule type" value="Genomic_DNA"/>
</dbReference>
<evidence type="ECO:0000313" key="1">
    <source>
        <dbReference type="EMBL" id="KAH1030290.1"/>
    </source>
</evidence>
<evidence type="ECO:0000313" key="3">
    <source>
        <dbReference type="Proteomes" id="UP000828251"/>
    </source>
</evidence>
<sequence>MAGSAKSWCMGGLVNVQIESSGPLSGLFVLPLRGETWHLIRFGAMGNSRSSTSRHGVGEGQGCVYAPLWCWLIMWVEARAKPGVMSK</sequence>
<keyword evidence="3" id="KW-1185">Reference proteome</keyword>